<gene>
    <name evidence="2" type="ORF">BSZ18_23685</name>
</gene>
<evidence type="ECO:0000259" key="1">
    <source>
        <dbReference type="Pfam" id="PF13304"/>
    </source>
</evidence>
<dbReference type="Pfam" id="PF13304">
    <property type="entry name" value="AAA_21"/>
    <property type="match status" value="1"/>
</dbReference>
<dbReference type="Proteomes" id="UP000193553">
    <property type="component" value="Unassembled WGS sequence"/>
</dbReference>
<comment type="caution">
    <text evidence="2">The sequence shown here is derived from an EMBL/GenBank/DDBJ whole genome shotgun (WGS) entry which is preliminary data.</text>
</comment>
<protein>
    <recommendedName>
        <fullName evidence="1">ATPase AAA-type core domain-containing protein</fullName>
    </recommendedName>
</protein>
<evidence type="ECO:0000313" key="3">
    <source>
        <dbReference type="Proteomes" id="UP000193553"/>
    </source>
</evidence>
<dbReference type="InterPro" id="IPR051396">
    <property type="entry name" value="Bact_Antivir_Def_Nuclease"/>
</dbReference>
<dbReference type="PANTHER" id="PTHR43581">
    <property type="entry name" value="ATP/GTP PHOSPHATASE"/>
    <property type="match status" value="1"/>
</dbReference>
<dbReference type="OrthoDB" id="9816534at2"/>
<organism evidence="2 3">
    <name type="scientific">Bradyrhizobium canariense</name>
    <dbReference type="NCBI Taxonomy" id="255045"/>
    <lineage>
        <taxon>Bacteria</taxon>
        <taxon>Pseudomonadati</taxon>
        <taxon>Pseudomonadota</taxon>
        <taxon>Alphaproteobacteria</taxon>
        <taxon>Hyphomicrobiales</taxon>
        <taxon>Nitrobacteraceae</taxon>
        <taxon>Bradyrhizobium</taxon>
    </lineage>
</organism>
<dbReference type="InterPro" id="IPR027417">
    <property type="entry name" value="P-loop_NTPase"/>
</dbReference>
<evidence type="ECO:0000313" key="2">
    <source>
        <dbReference type="EMBL" id="OSJ06146.1"/>
    </source>
</evidence>
<name>A0A1X3H3A6_9BRAD</name>
<dbReference type="GO" id="GO:0005524">
    <property type="term" value="F:ATP binding"/>
    <property type="evidence" value="ECO:0007669"/>
    <property type="project" value="InterPro"/>
</dbReference>
<dbReference type="AlphaFoldDB" id="A0A1X3H3A6"/>
<dbReference type="RefSeq" id="WP_085360352.1">
    <property type="nucleotide sequence ID" value="NZ_NAFD01000184.1"/>
</dbReference>
<dbReference type="PANTHER" id="PTHR43581:SF4">
    <property type="entry name" value="ATP_GTP PHOSPHATASE"/>
    <property type="match status" value="1"/>
</dbReference>
<accession>A0A1X3H3A6</accession>
<dbReference type="GO" id="GO:0016887">
    <property type="term" value="F:ATP hydrolysis activity"/>
    <property type="evidence" value="ECO:0007669"/>
    <property type="project" value="InterPro"/>
</dbReference>
<dbReference type="InterPro" id="IPR003959">
    <property type="entry name" value="ATPase_AAA_core"/>
</dbReference>
<proteinExistence type="predicted"/>
<dbReference type="SUPFAM" id="SSF52540">
    <property type="entry name" value="P-loop containing nucleoside triphosphate hydrolases"/>
    <property type="match status" value="1"/>
</dbReference>
<feature type="domain" description="ATPase AAA-type core" evidence="1">
    <location>
        <begin position="125"/>
        <end position="324"/>
    </location>
</feature>
<dbReference type="Gene3D" id="3.40.50.300">
    <property type="entry name" value="P-loop containing nucleotide triphosphate hydrolases"/>
    <property type="match status" value="2"/>
</dbReference>
<dbReference type="EMBL" id="NAFI01000180">
    <property type="protein sequence ID" value="OSJ06146.1"/>
    <property type="molecule type" value="Genomic_DNA"/>
</dbReference>
<sequence length="576" mass="62991">MRIVYLEVENFRGIKRLKWAPSPGMNCLIGPGDSTKTTVLDAIELCLNPRSYIFADDCDFFDLDIKAPIRISVTLSDLPPHFKAEDRYGLHLRGWDVSAKKIIDEPGTGLEEVLSINVVIDQTLEARWSIHNDRIDTLDSDPPTVRFKDARQLATNRLGPYAERHLGWGRTSVLTRIGEAGDGFSLQLAEAARAARSSFKAGDRNVFKSAVDRAEELSKLFAVPVRGKFTAELDVQGVSITSGGISLHDGDLPLRRLGTGSARLLVSALQHDAGPPHIAIIDEIEHGLEPHRIARLLRYLKAPRAAPNAAQPQIFATTHSPVVIRELTAADIFSVRSDAGITTVKSVSAFARNSDTAQRHLRGNPETFLARKILVGEGRTEQGLARGLDEWWQASGKDSFALQATVAIDGGGKDNAPLVAEHLRDLGYEVWLLLDSDEEPNATDLERAKGKGVVVHQWPDRCSTEERLFLDLPWACVRSMIALAIEFSSMESVRAVIDNALSAAGLPTATAVRLGSDRDTALVRRILGKVANDKKWFKTIERGERLAALIGPLLGAISDKPLSGGIAAMRKWVDGK</sequence>
<reference evidence="2 3" key="1">
    <citation type="submission" date="2017-03" db="EMBL/GenBank/DDBJ databases">
        <title>Whole genome sequences of fourteen strains of Bradyrhizobium canariense and one strain of Bradyrhizobium japonicum isolated from Lupinus (Papilionoideae: Genisteae) species in Algeria.</title>
        <authorList>
            <person name="Crovadore J."/>
            <person name="Chekireb D."/>
            <person name="Brachmann A."/>
            <person name="Chablais R."/>
            <person name="Cochard B."/>
            <person name="Lefort F."/>
        </authorList>
    </citation>
    <scope>NUCLEOTIDE SEQUENCE [LARGE SCALE GENOMIC DNA]</scope>
    <source>
        <strain evidence="2 3">UBMA195</strain>
    </source>
</reference>